<evidence type="ECO:0000313" key="2">
    <source>
        <dbReference type="Proteomes" id="UP000265520"/>
    </source>
</evidence>
<name>A0A392RZ76_9FABA</name>
<accession>A0A392RZ76</accession>
<comment type="caution">
    <text evidence="1">The sequence shown here is derived from an EMBL/GenBank/DDBJ whole genome shotgun (WGS) entry which is preliminary data.</text>
</comment>
<protein>
    <submittedName>
        <fullName evidence="1">Uncharacterized protein</fullName>
    </submittedName>
</protein>
<evidence type="ECO:0000313" key="1">
    <source>
        <dbReference type="EMBL" id="MCI41699.1"/>
    </source>
</evidence>
<dbReference type="Proteomes" id="UP000265520">
    <property type="component" value="Unassembled WGS sequence"/>
</dbReference>
<organism evidence="1 2">
    <name type="scientific">Trifolium medium</name>
    <dbReference type="NCBI Taxonomy" id="97028"/>
    <lineage>
        <taxon>Eukaryota</taxon>
        <taxon>Viridiplantae</taxon>
        <taxon>Streptophyta</taxon>
        <taxon>Embryophyta</taxon>
        <taxon>Tracheophyta</taxon>
        <taxon>Spermatophyta</taxon>
        <taxon>Magnoliopsida</taxon>
        <taxon>eudicotyledons</taxon>
        <taxon>Gunneridae</taxon>
        <taxon>Pentapetalae</taxon>
        <taxon>rosids</taxon>
        <taxon>fabids</taxon>
        <taxon>Fabales</taxon>
        <taxon>Fabaceae</taxon>
        <taxon>Papilionoideae</taxon>
        <taxon>50 kb inversion clade</taxon>
        <taxon>NPAAA clade</taxon>
        <taxon>Hologalegina</taxon>
        <taxon>IRL clade</taxon>
        <taxon>Trifolieae</taxon>
        <taxon>Trifolium</taxon>
    </lineage>
</organism>
<feature type="non-terminal residue" evidence="1">
    <location>
        <position position="82"/>
    </location>
</feature>
<keyword evidence="2" id="KW-1185">Reference proteome</keyword>
<sequence length="82" mass="9314">MNMIFCGGNYSGNEDGSGVREDFKTGPKQKWPSLMIPIFDGEDAFGWRSRVERYFELKGVGHHEKIQTAMIAMEGKALTYLH</sequence>
<reference evidence="1 2" key="1">
    <citation type="journal article" date="2018" name="Front. Plant Sci.">
        <title>Red Clover (Trifolium pratense) and Zigzag Clover (T. medium) - A Picture of Genomic Similarities and Differences.</title>
        <authorList>
            <person name="Dluhosova J."/>
            <person name="Istvanek J."/>
            <person name="Nedelnik J."/>
            <person name="Repkova J."/>
        </authorList>
    </citation>
    <scope>NUCLEOTIDE SEQUENCE [LARGE SCALE GENOMIC DNA]</scope>
    <source>
        <strain evidence="2">cv. 10/8</strain>
        <tissue evidence="1">Leaf</tissue>
    </source>
</reference>
<dbReference type="EMBL" id="LXQA010295211">
    <property type="protein sequence ID" value="MCI41699.1"/>
    <property type="molecule type" value="Genomic_DNA"/>
</dbReference>
<proteinExistence type="predicted"/>
<dbReference type="AlphaFoldDB" id="A0A392RZ76"/>